<keyword evidence="1" id="KW-1133">Transmembrane helix</keyword>
<dbReference type="Proteomes" id="UP000474778">
    <property type="component" value="Unassembled WGS sequence"/>
</dbReference>
<evidence type="ECO:0000256" key="1">
    <source>
        <dbReference type="SAM" id="Phobius"/>
    </source>
</evidence>
<name>A0A6L7HWN9_9GAMM</name>
<organism evidence="2 3">
    <name type="scientific">Shewanella insulae</name>
    <dbReference type="NCBI Taxonomy" id="2681496"/>
    <lineage>
        <taxon>Bacteria</taxon>
        <taxon>Pseudomonadati</taxon>
        <taxon>Pseudomonadota</taxon>
        <taxon>Gammaproteobacteria</taxon>
        <taxon>Alteromonadales</taxon>
        <taxon>Shewanellaceae</taxon>
        <taxon>Shewanella</taxon>
    </lineage>
</organism>
<accession>A0A6L7HWN9</accession>
<protein>
    <submittedName>
        <fullName evidence="2">Uncharacterized protein</fullName>
    </submittedName>
</protein>
<feature type="transmembrane region" description="Helical" evidence="1">
    <location>
        <begin position="88"/>
        <end position="109"/>
    </location>
</feature>
<evidence type="ECO:0000313" key="2">
    <source>
        <dbReference type="EMBL" id="MXR68563.1"/>
    </source>
</evidence>
<keyword evidence="1" id="KW-0812">Transmembrane</keyword>
<reference evidence="2 3" key="1">
    <citation type="submission" date="2019-12" db="EMBL/GenBank/DDBJ databases">
        <title>Shewanella insulae sp. nov., isolated from a tidal flat.</title>
        <authorList>
            <person name="Yoon J.-H."/>
        </authorList>
    </citation>
    <scope>NUCLEOTIDE SEQUENCE [LARGE SCALE GENOMIC DNA]</scope>
    <source>
        <strain evidence="2 3">JBTF-M18</strain>
    </source>
</reference>
<dbReference type="AlphaFoldDB" id="A0A6L7HWN9"/>
<comment type="caution">
    <text evidence="2">The sequence shown here is derived from an EMBL/GenBank/DDBJ whole genome shotgun (WGS) entry which is preliminary data.</text>
</comment>
<evidence type="ECO:0000313" key="3">
    <source>
        <dbReference type="Proteomes" id="UP000474778"/>
    </source>
</evidence>
<sequence>MPMVGLLTANLNGLIRGEYSFRLPVGLKTFILASAAFTTVWFALLVTAIYSGGDTNLSAGVEVLMLFLLGIGLSRFIKIPAILGQQGLLWVIRLSLPLILAACLAVVRWG</sequence>
<keyword evidence="1" id="KW-0472">Membrane</keyword>
<feature type="transmembrane region" description="Helical" evidence="1">
    <location>
        <begin position="57"/>
        <end position="76"/>
    </location>
</feature>
<feature type="transmembrane region" description="Helical" evidence="1">
    <location>
        <begin position="30"/>
        <end position="51"/>
    </location>
</feature>
<proteinExistence type="predicted"/>
<keyword evidence="3" id="KW-1185">Reference proteome</keyword>
<gene>
    <name evidence="2" type="ORF">GNT65_07745</name>
</gene>
<dbReference type="EMBL" id="WRPA01000005">
    <property type="protein sequence ID" value="MXR68563.1"/>
    <property type="molecule type" value="Genomic_DNA"/>
</dbReference>